<dbReference type="InterPro" id="IPR016633">
    <property type="entry name" value="EarP"/>
</dbReference>
<proteinExistence type="inferred from homology"/>
<organism evidence="8 9">
    <name type="scientific">Simplicispira suum</name>
    <dbReference type="NCBI Taxonomy" id="2109915"/>
    <lineage>
        <taxon>Bacteria</taxon>
        <taxon>Pseudomonadati</taxon>
        <taxon>Pseudomonadota</taxon>
        <taxon>Betaproteobacteria</taxon>
        <taxon>Burkholderiales</taxon>
        <taxon>Comamonadaceae</taxon>
        <taxon>Simplicispira</taxon>
    </lineage>
</organism>
<dbReference type="GO" id="GO:0003746">
    <property type="term" value="F:translation elongation factor activity"/>
    <property type="evidence" value="ECO:0007669"/>
    <property type="project" value="UniProtKB-KW"/>
</dbReference>
<dbReference type="AlphaFoldDB" id="A0A2S0MW10"/>
<evidence type="ECO:0000256" key="3">
    <source>
        <dbReference type="ARBA" id="ARBA00024303"/>
    </source>
</evidence>
<evidence type="ECO:0000313" key="9">
    <source>
        <dbReference type="Proteomes" id="UP000239326"/>
    </source>
</evidence>
<dbReference type="GO" id="GO:0106361">
    <property type="term" value="F:protein-arginine rhamnosyltransferase activity"/>
    <property type="evidence" value="ECO:0007669"/>
    <property type="project" value="InterPro"/>
</dbReference>
<comment type="similarity">
    <text evidence="4">Belongs to the glycosyltransferase 104 family.</text>
</comment>
<gene>
    <name evidence="8" type="primary">earP</name>
    <name evidence="8" type="ORF">C6571_00535</name>
</gene>
<name>A0A2S0MW10_9BURK</name>
<comment type="catalytic activity">
    <reaction evidence="7">
        <text>dTDP-beta-L-rhamnose + L-arginyl-[protein] = N(omega)-(alpha-L-rhamnosyl)-L-arginyl-[protein] + dTDP + H(+)</text>
        <dbReference type="Rhea" id="RHEA:66692"/>
        <dbReference type="Rhea" id="RHEA-COMP:10532"/>
        <dbReference type="Rhea" id="RHEA-COMP:17096"/>
        <dbReference type="ChEBI" id="CHEBI:15378"/>
        <dbReference type="ChEBI" id="CHEBI:29965"/>
        <dbReference type="ChEBI" id="CHEBI:57510"/>
        <dbReference type="ChEBI" id="CHEBI:58369"/>
        <dbReference type="ChEBI" id="CHEBI:167445"/>
    </reaction>
    <physiologicalReaction direction="left-to-right" evidence="7">
        <dbReference type="Rhea" id="RHEA:66693"/>
    </physiologicalReaction>
</comment>
<evidence type="ECO:0000256" key="7">
    <source>
        <dbReference type="ARBA" id="ARBA00048472"/>
    </source>
</evidence>
<evidence type="ECO:0000256" key="2">
    <source>
        <dbReference type="ARBA" id="ARBA00022679"/>
    </source>
</evidence>
<protein>
    <recommendedName>
        <fullName evidence="5">Protein-arginine rhamnosyltransferase</fullName>
    </recommendedName>
    <alternativeName>
        <fullName evidence="6">EF-P arginine rhamnosyltransferase</fullName>
    </alternativeName>
</protein>
<dbReference type="Proteomes" id="UP000239326">
    <property type="component" value="Chromosome"/>
</dbReference>
<dbReference type="RefSeq" id="WP_106444942.1">
    <property type="nucleotide sequence ID" value="NZ_CP027669.1"/>
</dbReference>
<keyword evidence="9" id="KW-1185">Reference proteome</keyword>
<accession>A0A2S0MW10</accession>
<evidence type="ECO:0000313" key="8">
    <source>
        <dbReference type="EMBL" id="AVO39987.1"/>
    </source>
</evidence>
<dbReference type="NCBIfam" id="TIGR03837">
    <property type="entry name" value="efp_Arg_rhamno"/>
    <property type="match status" value="1"/>
</dbReference>
<dbReference type="OrthoDB" id="209085at2"/>
<sequence length="379" mass="42121">MSALPSQKFPHRQWDVFCRVVDNFGDIGVCWRLASQLAANGQRVRLWVDDASALTWMAPEGAAGVDVRRWGALPAAHEPASDVLVEAFGCEIAPEFIAACVNQVSAGAKKPVWINLEYLSAEPWVGRHHGLPSPVLHGPAAGWTKWFYYPGFGEDTGGLLRERGLMECVQAFDRDVWRRQQGGDAPTQGERWVSLFCYEPPALVDWLQQCEQAVAEPTRLLVTAGRAQRAVCAARQKILGQIGPQRLSGKPEQLHILNLDARPQPAYDELLWACDLNFVRGEDSLVRALWAGEPLVWHIYPQDDGAHGPKLEAFLDWLQAPPGLRHFHAVWNGLAPGPLPVVNAEVLQNWGACMRAARTRLLLQNDLLTQLLGFCESKR</sequence>
<dbReference type="Pfam" id="PF10093">
    <property type="entry name" value="EarP"/>
    <property type="match status" value="1"/>
</dbReference>
<evidence type="ECO:0000256" key="5">
    <source>
        <dbReference type="ARBA" id="ARBA00024416"/>
    </source>
</evidence>
<dbReference type="KEGG" id="simp:C6571_00535"/>
<evidence type="ECO:0000256" key="6">
    <source>
        <dbReference type="ARBA" id="ARBA00030025"/>
    </source>
</evidence>
<keyword evidence="2 8" id="KW-0808">Transferase</keyword>
<dbReference type="PIRSF" id="PIRSF015557">
    <property type="entry name" value="UCP015557"/>
    <property type="match status" value="1"/>
</dbReference>
<keyword evidence="1" id="KW-0328">Glycosyltransferase</keyword>
<comment type="function">
    <text evidence="3">Protein-arginine rhamnosyltransferase that catalyzes the transfer of a single rhamnose to elongation factor P (EF-P) on 'Lys-32', a modification required for EF-P-dependent rescue of polyproline stalled ribosomes.</text>
</comment>
<evidence type="ECO:0000256" key="1">
    <source>
        <dbReference type="ARBA" id="ARBA00022676"/>
    </source>
</evidence>
<reference evidence="8 9" key="1">
    <citation type="submission" date="2018-03" db="EMBL/GenBank/DDBJ databases">
        <title>Genome sequencing of Simplicispira sp.</title>
        <authorList>
            <person name="Kim S.-J."/>
            <person name="Heo J."/>
            <person name="Kwon S.-W."/>
        </authorList>
    </citation>
    <scope>NUCLEOTIDE SEQUENCE [LARGE SCALE GENOMIC DNA]</scope>
    <source>
        <strain evidence="8 9">SC1-8</strain>
    </source>
</reference>
<keyword evidence="8" id="KW-0648">Protein biosynthesis</keyword>
<dbReference type="EMBL" id="CP027669">
    <property type="protein sequence ID" value="AVO39987.1"/>
    <property type="molecule type" value="Genomic_DNA"/>
</dbReference>
<evidence type="ECO:0000256" key="4">
    <source>
        <dbReference type="ARBA" id="ARBA00024346"/>
    </source>
</evidence>
<keyword evidence="8" id="KW-0251">Elongation factor</keyword>